<organism evidence="3 4">
    <name type="scientific">Thermocrinis minervae</name>
    <dbReference type="NCBI Taxonomy" id="381751"/>
    <lineage>
        <taxon>Bacteria</taxon>
        <taxon>Pseudomonadati</taxon>
        <taxon>Aquificota</taxon>
        <taxon>Aquificia</taxon>
        <taxon>Aquificales</taxon>
        <taxon>Aquificaceae</taxon>
        <taxon>Thermocrinis</taxon>
    </lineage>
</organism>
<protein>
    <submittedName>
        <fullName evidence="3">Heterodisulfide reductase subunit A</fullName>
    </submittedName>
</protein>
<proteinExistence type="predicted"/>
<evidence type="ECO:0000256" key="1">
    <source>
        <dbReference type="ARBA" id="ARBA00023002"/>
    </source>
</evidence>
<dbReference type="EMBL" id="LT670846">
    <property type="protein sequence ID" value="SHK48906.1"/>
    <property type="molecule type" value="Genomic_DNA"/>
</dbReference>
<name>A0A1M6SW43_9AQUI</name>
<dbReference type="InterPro" id="IPR036188">
    <property type="entry name" value="FAD/NAD-bd_sf"/>
</dbReference>
<gene>
    <name evidence="3" type="ORF">SAMN05444391_1191</name>
</gene>
<dbReference type="Gene3D" id="3.50.50.60">
    <property type="entry name" value="FAD/NAD(P)-binding domain"/>
    <property type="match status" value="1"/>
</dbReference>
<dbReference type="PANTHER" id="PTHR42949:SF3">
    <property type="entry name" value="ANAEROBIC GLYCEROL-3-PHOSPHATE DEHYDROGENASE SUBUNIT B"/>
    <property type="match status" value="1"/>
</dbReference>
<evidence type="ECO:0000313" key="4">
    <source>
        <dbReference type="Proteomes" id="UP000189810"/>
    </source>
</evidence>
<dbReference type="AlphaFoldDB" id="A0A1M6SW43"/>
<sequence>MAKSVLVIGGGPAGLGAAKVLGRLGVPTILIEKEGKLGGRPILEDYHTLIPRKLKPAQVLGPMIKEVENNQNVKVLLNTELEACEGEAGNFKVKLSNGETYEVGAIVVATGFEHFNPRRKGELGYGIYPDVITNLELEQMFSREGRLYRPSNGQLPKRVAFVFCVGSRDRQLGVTNVHCCRYGCALSGLQASEIKEHYPDVDVFCYYMDVRTYGTWEYPFYWAPQEKYGVRYVRGRIAEITYSPADGRLRVKHEDTIVQRPSEVPMDLVVLVLGMEPSAGTKKVAKILGLAQDPDSQFLIPSEESGSNIISNREGIFIAGACKGPIDIESSIAEGEAAGAEAAMYVGAKVGV</sequence>
<dbReference type="InterPro" id="IPR023753">
    <property type="entry name" value="FAD/NAD-binding_dom"/>
</dbReference>
<evidence type="ECO:0000313" key="3">
    <source>
        <dbReference type="EMBL" id="SHK48906.1"/>
    </source>
</evidence>
<feature type="domain" description="FAD/NAD(P)-binding" evidence="2">
    <location>
        <begin position="4"/>
        <end position="125"/>
    </location>
</feature>
<dbReference type="GO" id="GO:0016491">
    <property type="term" value="F:oxidoreductase activity"/>
    <property type="evidence" value="ECO:0007669"/>
    <property type="project" value="UniProtKB-KW"/>
</dbReference>
<reference evidence="3 4" key="1">
    <citation type="submission" date="2016-11" db="EMBL/GenBank/DDBJ databases">
        <authorList>
            <person name="Jaros S."/>
            <person name="Januszkiewicz K."/>
            <person name="Wedrychowicz H."/>
        </authorList>
    </citation>
    <scope>NUCLEOTIDE SEQUENCE [LARGE SCALE GENOMIC DNA]</scope>
    <source>
        <strain evidence="3 4">DSM 19557</strain>
    </source>
</reference>
<dbReference type="Pfam" id="PF07992">
    <property type="entry name" value="Pyr_redox_2"/>
    <property type="match status" value="1"/>
</dbReference>
<dbReference type="PANTHER" id="PTHR42949">
    <property type="entry name" value="ANAEROBIC GLYCEROL-3-PHOSPHATE DEHYDROGENASE SUBUNIT B"/>
    <property type="match status" value="1"/>
</dbReference>
<dbReference type="InterPro" id="IPR051691">
    <property type="entry name" value="Metab_Enz_Cyan_OpOx_G3PDH"/>
</dbReference>
<dbReference type="STRING" id="381751.SAMN05444391_1191"/>
<keyword evidence="4" id="KW-1185">Reference proteome</keyword>
<dbReference type="SUPFAM" id="SSF51905">
    <property type="entry name" value="FAD/NAD(P)-binding domain"/>
    <property type="match status" value="1"/>
</dbReference>
<dbReference type="RefSeq" id="WP_079654295.1">
    <property type="nucleotide sequence ID" value="NZ_LT670846.1"/>
</dbReference>
<evidence type="ECO:0000259" key="2">
    <source>
        <dbReference type="Pfam" id="PF07992"/>
    </source>
</evidence>
<keyword evidence="1" id="KW-0560">Oxidoreductase</keyword>
<accession>A0A1M6SW43</accession>
<dbReference type="Proteomes" id="UP000189810">
    <property type="component" value="Chromosome I"/>
</dbReference>
<dbReference type="OrthoDB" id="10014at2"/>
<dbReference type="PRINTS" id="PR00469">
    <property type="entry name" value="PNDRDTASEII"/>
</dbReference>
<dbReference type="PRINTS" id="PR00368">
    <property type="entry name" value="FADPNR"/>
</dbReference>